<dbReference type="Gene3D" id="3.10.450.50">
    <property type="match status" value="1"/>
</dbReference>
<dbReference type="Pfam" id="PF02810">
    <property type="entry name" value="SEC-C"/>
    <property type="match status" value="1"/>
</dbReference>
<proteinExistence type="predicted"/>
<sequence length="328" mass="37959">MAALKRNDPCPCGSGKKYKKCCLKKLNTKSRFDEKDQRDFNELLPKVFDYSKNFDEEIKPAFEQKNAALGSLESSDAKAFSQLLYHWMLFNWKNDNNKTVLDSFLKEFKDNYSSSFQKFLKDWMKLEPRFFYIIYTDKEYIALKDMWDDKTQTIHKTPVSENIEAGQYITGYLYPAPEGPSLGNDALQLPPRLAEAFHKECLTAGLKKQKRFTKQFDLMLQLLSILVKHGTEQPAEYTSILDKLEIDSKQNFTAAAIKIREYLRENNPRVNKPEAFAAALDYWIGIHVDKEKFISQKAAAKKYSVAATTVSSRYKQLSNPQKLETTVQ</sequence>
<dbReference type="Pfam" id="PF05225">
    <property type="entry name" value="HTH_psq"/>
    <property type="match status" value="1"/>
</dbReference>
<dbReference type="SUPFAM" id="SSF103642">
    <property type="entry name" value="Sec-C motif"/>
    <property type="match status" value="1"/>
</dbReference>
<dbReference type="RefSeq" id="WP_187254566.1">
    <property type="nucleotide sequence ID" value="NZ_CP144914.1"/>
</dbReference>
<name>A0AAJ8LYX9_9BACI</name>
<organism evidence="2 3">
    <name type="scientific">Alkalicoccus halolimnae</name>
    <dbReference type="NCBI Taxonomy" id="1667239"/>
    <lineage>
        <taxon>Bacteria</taxon>
        <taxon>Bacillati</taxon>
        <taxon>Bacillota</taxon>
        <taxon>Bacilli</taxon>
        <taxon>Bacillales</taxon>
        <taxon>Bacillaceae</taxon>
        <taxon>Alkalicoccus</taxon>
    </lineage>
</organism>
<dbReference type="InterPro" id="IPR007889">
    <property type="entry name" value="HTH_Psq"/>
</dbReference>
<evidence type="ECO:0000313" key="3">
    <source>
        <dbReference type="Proteomes" id="UP000321816"/>
    </source>
</evidence>
<dbReference type="AlphaFoldDB" id="A0AAJ8LYX9"/>
<feature type="domain" description="HTH psq-type" evidence="1">
    <location>
        <begin position="272"/>
        <end position="319"/>
    </location>
</feature>
<dbReference type="KEGG" id="ahal:FTX54_005140"/>
<evidence type="ECO:0000259" key="1">
    <source>
        <dbReference type="Pfam" id="PF05225"/>
    </source>
</evidence>
<dbReference type="InterPro" id="IPR004027">
    <property type="entry name" value="SEC_C_motif"/>
</dbReference>
<keyword evidence="3" id="KW-1185">Reference proteome</keyword>
<protein>
    <submittedName>
        <fullName evidence="2">SEC-C domain-containing protein</fullName>
    </submittedName>
</protein>
<reference evidence="2 3" key="1">
    <citation type="submission" date="2024-01" db="EMBL/GenBank/DDBJ databases">
        <title>Complete Genome Sequence of Alkalicoccus halolimnae BZ-SZ-XJ29T, a Moderately Halophilic Bacterium Isolated from a Salt Lake.</title>
        <authorList>
            <person name="Zhao B."/>
        </authorList>
    </citation>
    <scope>NUCLEOTIDE SEQUENCE [LARGE SCALE GENOMIC DNA]</scope>
    <source>
        <strain evidence="2 3">BZ-SZ-XJ29</strain>
    </source>
</reference>
<evidence type="ECO:0000313" key="2">
    <source>
        <dbReference type="EMBL" id="WWD80949.1"/>
    </source>
</evidence>
<dbReference type="GO" id="GO:0003677">
    <property type="term" value="F:DNA binding"/>
    <property type="evidence" value="ECO:0007669"/>
    <property type="project" value="InterPro"/>
</dbReference>
<accession>A0AAJ8LYX9</accession>
<dbReference type="EMBL" id="CP144914">
    <property type="protein sequence ID" value="WWD80949.1"/>
    <property type="molecule type" value="Genomic_DNA"/>
</dbReference>
<dbReference type="Proteomes" id="UP000321816">
    <property type="component" value="Chromosome"/>
</dbReference>
<gene>
    <name evidence="2" type="ORF">FTX54_005140</name>
</gene>